<gene>
    <name evidence="3" type="ORF">KSP40_PGU022266</name>
</gene>
<dbReference type="SUPFAM" id="SSF47862">
    <property type="entry name" value="Saposin"/>
    <property type="match status" value="1"/>
</dbReference>
<reference evidence="3 4" key="1">
    <citation type="journal article" date="2022" name="Nat. Plants">
        <title>Genomes of leafy and leafless Platanthera orchids illuminate the evolution of mycoheterotrophy.</title>
        <authorList>
            <person name="Li M.H."/>
            <person name="Liu K.W."/>
            <person name="Li Z."/>
            <person name="Lu H.C."/>
            <person name="Ye Q.L."/>
            <person name="Zhang D."/>
            <person name="Wang J.Y."/>
            <person name="Li Y.F."/>
            <person name="Zhong Z.M."/>
            <person name="Liu X."/>
            <person name="Yu X."/>
            <person name="Liu D.K."/>
            <person name="Tu X.D."/>
            <person name="Liu B."/>
            <person name="Hao Y."/>
            <person name="Liao X.Y."/>
            <person name="Jiang Y.T."/>
            <person name="Sun W.H."/>
            <person name="Chen J."/>
            <person name="Chen Y.Q."/>
            <person name="Ai Y."/>
            <person name="Zhai J.W."/>
            <person name="Wu S.S."/>
            <person name="Zhou Z."/>
            <person name="Hsiao Y.Y."/>
            <person name="Wu W.L."/>
            <person name="Chen Y.Y."/>
            <person name="Lin Y.F."/>
            <person name="Hsu J.L."/>
            <person name="Li C.Y."/>
            <person name="Wang Z.W."/>
            <person name="Zhao X."/>
            <person name="Zhong W.Y."/>
            <person name="Ma X.K."/>
            <person name="Ma L."/>
            <person name="Huang J."/>
            <person name="Chen G.Z."/>
            <person name="Huang M.Z."/>
            <person name="Huang L."/>
            <person name="Peng D.H."/>
            <person name="Luo Y.B."/>
            <person name="Zou S.Q."/>
            <person name="Chen S.P."/>
            <person name="Lan S."/>
            <person name="Tsai W.C."/>
            <person name="Van de Peer Y."/>
            <person name="Liu Z.J."/>
        </authorList>
    </citation>
    <scope>NUCLEOTIDE SEQUENCE [LARGE SCALE GENOMIC DNA]</scope>
    <source>
        <strain evidence="3">Lor288</strain>
    </source>
</reference>
<evidence type="ECO:0000256" key="1">
    <source>
        <dbReference type="ARBA" id="ARBA00023157"/>
    </source>
</evidence>
<dbReference type="Pfam" id="PF05184">
    <property type="entry name" value="SapB_1"/>
    <property type="match status" value="1"/>
</dbReference>
<dbReference type="InterPro" id="IPR011001">
    <property type="entry name" value="Saposin-like"/>
</dbReference>
<feature type="domain" description="Saposin B-type" evidence="2">
    <location>
        <begin position="51"/>
        <end position="152"/>
    </location>
</feature>
<name>A0ABR2MQ21_9ASPA</name>
<accession>A0ABR2MQ21</accession>
<dbReference type="InterPro" id="IPR008139">
    <property type="entry name" value="SaposinB_dom"/>
</dbReference>
<dbReference type="EMBL" id="JBBWWR010000006">
    <property type="protein sequence ID" value="KAK8965600.1"/>
    <property type="molecule type" value="Genomic_DNA"/>
</dbReference>
<dbReference type="PROSITE" id="PS50015">
    <property type="entry name" value="SAP_B"/>
    <property type="match status" value="1"/>
</dbReference>
<evidence type="ECO:0000313" key="3">
    <source>
        <dbReference type="EMBL" id="KAK8965600.1"/>
    </source>
</evidence>
<protein>
    <recommendedName>
        <fullName evidence="2">Saposin B-type domain-containing protein</fullName>
    </recommendedName>
</protein>
<dbReference type="Gene3D" id="1.10.225.10">
    <property type="entry name" value="Saposin-like"/>
    <property type="match status" value="1"/>
</dbReference>
<keyword evidence="1" id="KW-1015">Disulfide bond</keyword>
<dbReference type="Proteomes" id="UP001412067">
    <property type="component" value="Unassembled WGS sequence"/>
</dbReference>
<keyword evidence="4" id="KW-1185">Reference proteome</keyword>
<evidence type="ECO:0000313" key="4">
    <source>
        <dbReference type="Proteomes" id="UP001412067"/>
    </source>
</evidence>
<dbReference type="InterPro" id="IPR007856">
    <property type="entry name" value="SapB_1"/>
</dbReference>
<sequence>MITSHPRDGAIPCLASVPLAKGETILEIACCDVGIESVVKTIEGTSSHGSNDVMCTACEMAVVWMQNRLKQNQTQEQVLNHINQLCGRLPSPVGDSSVNCGAISSMPIISFTLEARHLTSQLSSPMLSLSLEPNCRSHDVCGKPLHHCSPIIAAVVFVETASNTHSFASVTLASAKTLAKAQLHHGPQLHSLG</sequence>
<evidence type="ECO:0000259" key="2">
    <source>
        <dbReference type="PROSITE" id="PS50015"/>
    </source>
</evidence>
<proteinExistence type="predicted"/>
<comment type="caution">
    <text evidence="3">The sequence shown here is derived from an EMBL/GenBank/DDBJ whole genome shotgun (WGS) entry which is preliminary data.</text>
</comment>
<organism evidence="3 4">
    <name type="scientific">Platanthera guangdongensis</name>
    <dbReference type="NCBI Taxonomy" id="2320717"/>
    <lineage>
        <taxon>Eukaryota</taxon>
        <taxon>Viridiplantae</taxon>
        <taxon>Streptophyta</taxon>
        <taxon>Embryophyta</taxon>
        <taxon>Tracheophyta</taxon>
        <taxon>Spermatophyta</taxon>
        <taxon>Magnoliopsida</taxon>
        <taxon>Liliopsida</taxon>
        <taxon>Asparagales</taxon>
        <taxon>Orchidaceae</taxon>
        <taxon>Orchidoideae</taxon>
        <taxon>Orchideae</taxon>
        <taxon>Orchidinae</taxon>
        <taxon>Platanthera</taxon>
    </lineage>
</organism>